<protein>
    <submittedName>
        <fullName evidence="2">Tachykinin</fullName>
    </submittedName>
</protein>
<organism evidence="2 3">
    <name type="scientific">Lucilia cuprina</name>
    <name type="common">Green bottle fly</name>
    <name type="synonym">Australian sheep blowfly</name>
    <dbReference type="NCBI Taxonomy" id="7375"/>
    <lineage>
        <taxon>Eukaryota</taxon>
        <taxon>Metazoa</taxon>
        <taxon>Ecdysozoa</taxon>
        <taxon>Arthropoda</taxon>
        <taxon>Hexapoda</taxon>
        <taxon>Insecta</taxon>
        <taxon>Pterygota</taxon>
        <taxon>Neoptera</taxon>
        <taxon>Endopterygota</taxon>
        <taxon>Diptera</taxon>
        <taxon>Brachycera</taxon>
        <taxon>Muscomorpha</taxon>
        <taxon>Oestroidea</taxon>
        <taxon>Calliphoridae</taxon>
        <taxon>Luciliinae</taxon>
        <taxon>Lucilia</taxon>
    </lineage>
</organism>
<keyword evidence="3" id="KW-1185">Reference proteome</keyword>
<name>A0A0L0BZ10_LUCCU</name>
<reference evidence="2 3" key="1">
    <citation type="journal article" date="2015" name="Nat. Commun.">
        <title>Lucilia cuprina genome unlocks parasitic fly biology to underpin future interventions.</title>
        <authorList>
            <person name="Anstead C.A."/>
            <person name="Korhonen P.K."/>
            <person name="Young N.D."/>
            <person name="Hall R.S."/>
            <person name="Jex A.R."/>
            <person name="Murali S.C."/>
            <person name="Hughes D.S."/>
            <person name="Lee S.F."/>
            <person name="Perry T."/>
            <person name="Stroehlein A.J."/>
            <person name="Ansell B.R."/>
            <person name="Breugelmans B."/>
            <person name="Hofmann A."/>
            <person name="Qu J."/>
            <person name="Dugan S."/>
            <person name="Lee S.L."/>
            <person name="Chao H."/>
            <person name="Dinh H."/>
            <person name="Han Y."/>
            <person name="Doddapaneni H.V."/>
            <person name="Worley K.C."/>
            <person name="Muzny D.M."/>
            <person name="Ioannidis P."/>
            <person name="Waterhouse R.M."/>
            <person name="Zdobnov E.M."/>
            <person name="James P.J."/>
            <person name="Bagnall N.H."/>
            <person name="Kotze A.C."/>
            <person name="Gibbs R.A."/>
            <person name="Richards S."/>
            <person name="Batterham P."/>
            <person name="Gasser R.B."/>
        </authorList>
    </citation>
    <scope>NUCLEOTIDE SEQUENCE [LARGE SCALE GENOMIC DNA]</scope>
    <source>
        <strain evidence="2 3">LS</strain>
        <tissue evidence="2">Full body</tissue>
    </source>
</reference>
<dbReference type="Proteomes" id="UP000037069">
    <property type="component" value="Unassembled WGS sequence"/>
</dbReference>
<dbReference type="STRING" id="7375.A0A0L0BZ10"/>
<comment type="caution">
    <text evidence="2">The sequence shown here is derived from an EMBL/GenBank/DDBJ whole genome shotgun (WGS) entry which is preliminary data.</text>
</comment>
<dbReference type="OrthoDB" id="5919137at2759"/>
<feature type="region of interest" description="Disordered" evidence="1">
    <location>
        <begin position="237"/>
        <end position="258"/>
    </location>
</feature>
<evidence type="ECO:0000313" key="2">
    <source>
        <dbReference type="EMBL" id="KNC24474.1"/>
    </source>
</evidence>
<gene>
    <name evidence="2" type="ORF">FF38_10525</name>
</gene>
<evidence type="ECO:0000256" key="1">
    <source>
        <dbReference type="SAM" id="MobiDB-lite"/>
    </source>
</evidence>
<feature type="region of interest" description="Disordered" evidence="1">
    <location>
        <begin position="77"/>
        <end position="97"/>
    </location>
</feature>
<sequence length="394" mass="44849">MAKTKKQQQLLVIYLTICLVIVSLLMKVDSVRALSLPLDGNMLQQQQQQHQQQSQKQQQIDNNIQEHNYVMDQAKLRPTTIEPNNGDVLESDDDDISKENNLRDDLTSNQMILGHSYEPLNMVKRAPGGFVGMRGKKLYYDDEEINNLNDNDNRLPWSQLQNSEEDISWDEYAKPNVRRYKKTPTAFYGVRGKKFATMNGANPSNDNHRWQEFLQKLEEERVRDAILQNFVETLTGTQNDLPNEMSKRAPTGFTGVRGKRPVINDLDSSMETLTKRGLGNNAFVGVRGKKDVSHQTFKRSPSGAERYFFVFWKKSLPGGSGKRQRFVDFNNKFVAVRGKKSSYDGMSAFNTIDNNRSPSSSAAMSLFYGKRAPNGFLGVRGKRPFTTDDILSVN</sequence>
<accession>A0A0L0BZ10</accession>
<proteinExistence type="predicted"/>
<dbReference type="AlphaFoldDB" id="A0A0L0BZ10"/>
<dbReference type="EMBL" id="JRES01001227">
    <property type="protein sequence ID" value="KNC24474.1"/>
    <property type="molecule type" value="Genomic_DNA"/>
</dbReference>
<evidence type="ECO:0000313" key="3">
    <source>
        <dbReference type="Proteomes" id="UP000037069"/>
    </source>
</evidence>
<dbReference type="OMA" id="ERTHAMH"/>